<dbReference type="GO" id="GO:0000272">
    <property type="term" value="P:polysaccharide catabolic process"/>
    <property type="evidence" value="ECO:0007669"/>
    <property type="project" value="InterPro"/>
</dbReference>
<gene>
    <name evidence="7" type="ORF">Nepgr_024971</name>
</gene>
<dbReference type="AlphaFoldDB" id="A0AAD3XZ98"/>
<dbReference type="Proteomes" id="UP001279734">
    <property type="component" value="Unassembled WGS sequence"/>
</dbReference>
<evidence type="ECO:0000256" key="5">
    <source>
        <dbReference type="ARBA" id="ARBA00023295"/>
    </source>
</evidence>
<protein>
    <recommendedName>
        <fullName evidence="3">mannan endo-1,4-beta-mannosidase</fullName>
        <ecNumber evidence="3">3.2.1.78</ecNumber>
    </recommendedName>
</protein>
<name>A0AAD3XZ98_NEPGR</name>
<dbReference type="GO" id="GO:0016985">
    <property type="term" value="F:mannan endo-1,4-beta-mannosidase activity"/>
    <property type="evidence" value="ECO:0007669"/>
    <property type="project" value="UniProtKB-EC"/>
</dbReference>
<dbReference type="Gene3D" id="3.20.20.80">
    <property type="entry name" value="Glycosidases"/>
    <property type="match status" value="1"/>
</dbReference>
<comment type="similarity">
    <text evidence="2">Belongs to the glycosyl hydrolase 5 (cellulase A) family.</text>
</comment>
<dbReference type="Pfam" id="PF26410">
    <property type="entry name" value="GH5_mannosidase"/>
    <property type="match status" value="1"/>
</dbReference>
<organism evidence="7 8">
    <name type="scientific">Nepenthes gracilis</name>
    <name type="common">Slender pitcher plant</name>
    <dbReference type="NCBI Taxonomy" id="150966"/>
    <lineage>
        <taxon>Eukaryota</taxon>
        <taxon>Viridiplantae</taxon>
        <taxon>Streptophyta</taxon>
        <taxon>Embryophyta</taxon>
        <taxon>Tracheophyta</taxon>
        <taxon>Spermatophyta</taxon>
        <taxon>Magnoliopsida</taxon>
        <taxon>eudicotyledons</taxon>
        <taxon>Gunneridae</taxon>
        <taxon>Pentapetalae</taxon>
        <taxon>Caryophyllales</taxon>
        <taxon>Nepenthaceae</taxon>
        <taxon>Nepenthes</taxon>
    </lineage>
</organism>
<accession>A0AAD3XZ98</accession>
<dbReference type="EC" id="3.2.1.78" evidence="3"/>
<evidence type="ECO:0000259" key="6">
    <source>
        <dbReference type="Pfam" id="PF26410"/>
    </source>
</evidence>
<evidence type="ECO:0000256" key="4">
    <source>
        <dbReference type="ARBA" id="ARBA00022801"/>
    </source>
</evidence>
<keyword evidence="8" id="KW-1185">Reference proteome</keyword>
<dbReference type="PANTHER" id="PTHR31451">
    <property type="match status" value="1"/>
</dbReference>
<comment type="catalytic activity">
    <reaction evidence="1">
        <text>Random hydrolysis of (1-&gt;4)-beta-D-mannosidic linkages in mannans, galactomannans and glucomannans.</text>
        <dbReference type="EC" id="3.2.1.78"/>
    </reaction>
</comment>
<dbReference type="SUPFAM" id="SSF51445">
    <property type="entry name" value="(Trans)glycosidases"/>
    <property type="match status" value="1"/>
</dbReference>
<keyword evidence="5" id="KW-0326">Glycosidase</keyword>
<feature type="domain" description="Glycoside hydrolase family 5" evidence="6">
    <location>
        <begin position="2"/>
        <end position="194"/>
    </location>
</feature>
<dbReference type="InterPro" id="IPR045053">
    <property type="entry name" value="MAN-like"/>
</dbReference>
<evidence type="ECO:0000256" key="3">
    <source>
        <dbReference type="ARBA" id="ARBA00012706"/>
    </source>
</evidence>
<sequence length="253" mass="28118">MQAVLNRVNTLTNVMYKEDPTIFAWELINEPRCESDPSGDKLQAWIQEMAVYVKSIDPKHMVEIGLEGFYGPSTIERAQEINPSSYATKVGTDFIRNHQVLGVDFASAHIYADAWISSTITEAHLNFFRSWTQAHIDDAERTLGMPVVFGEFGVSSKDVGFNASFRDTVYSTVYNIMLSSAKQGGGGGGSLFWQLFPAGTEYMDDGDAIVLSKSTETSSIISLHSARLKIINSVCSLRCRWSCKKKSAMEKEL</sequence>
<comment type="caution">
    <text evidence="7">The sequence shown here is derived from an EMBL/GenBank/DDBJ whole genome shotgun (WGS) entry which is preliminary data.</text>
</comment>
<evidence type="ECO:0000313" key="8">
    <source>
        <dbReference type="Proteomes" id="UP001279734"/>
    </source>
</evidence>
<proteinExistence type="inferred from homology"/>
<keyword evidence="4" id="KW-0378">Hydrolase</keyword>
<dbReference type="InterPro" id="IPR001547">
    <property type="entry name" value="Glyco_hydro_5"/>
</dbReference>
<dbReference type="PANTHER" id="PTHR31451:SF54">
    <property type="entry name" value="MANNAN ENDO-1,4-BETA-MANNOSIDASE 6"/>
    <property type="match status" value="1"/>
</dbReference>
<dbReference type="InterPro" id="IPR017853">
    <property type="entry name" value="GH"/>
</dbReference>
<evidence type="ECO:0000256" key="1">
    <source>
        <dbReference type="ARBA" id="ARBA00001678"/>
    </source>
</evidence>
<reference evidence="7" key="1">
    <citation type="submission" date="2023-05" db="EMBL/GenBank/DDBJ databases">
        <title>Nepenthes gracilis genome sequencing.</title>
        <authorList>
            <person name="Fukushima K."/>
        </authorList>
    </citation>
    <scope>NUCLEOTIDE SEQUENCE</scope>
    <source>
        <strain evidence="7">SING2019-196</strain>
    </source>
</reference>
<evidence type="ECO:0000256" key="2">
    <source>
        <dbReference type="ARBA" id="ARBA00005641"/>
    </source>
</evidence>
<dbReference type="EMBL" id="BSYO01000025">
    <property type="protein sequence ID" value="GMH23128.1"/>
    <property type="molecule type" value="Genomic_DNA"/>
</dbReference>
<evidence type="ECO:0000313" key="7">
    <source>
        <dbReference type="EMBL" id="GMH23128.1"/>
    </source>
</evidence>